<feature type="transmembrane region" description="Helical" evidence="1">
    <location>
        <begin position="33"/>
        <end position="55"/>
    </location>
</feature>
<keyword evidence="3" id="KW-1185">Reference proteome</keyword>
<reference evidence="3" key="1">
    <citation type="submission" date="2016-03" db="EMBL/GenBank/DDBJ databases">
        <authorList>
            <person name="Guldener U."/>
        </authorList>
    </citation>
    <scope>NUCLEOTIDE SEQUENCE [LARGE SCALE GENOMIC DNA]</scope>
    <source>
        <strain evidence="3">04CH-RAC-A.6.1</strain>
    </source>
</reference>
<dbReference type="Proteomes" id="UP000178912">
    <property type="component" value="Unassembled WGS sequence"/>
</dbReference>
<dbReference type="OrthoDB" id="4582561at2759"/>
<sequence>MLYNSSFVWYFFMFILKCLPQSLLNSIDWKRWFFFAVGVFGLGFSYLIIDWIMALRKAQHKVLHFSVEGANDNIWGYGQTTAVSLWAPFLLDAIREIIAHVNKLRAHIVAESAIEFDDLQDRSAEQPWTSSDALTVDTETDRRGSAVYIKQTTPQDRYAADYAETFVSCVMRRDTEARIE</sequence>
<protein>
    <submittedName>
        <fullName evidence="2">Uncharacterized protein</fullName>
    </submittedName>
</protein>
<keyword evidence="1" id="KW-1133">Transmembrane helix</keyword>
<dbReference type="EMBL" id="FJUX01000006">
    <property type="protein sequence ID" value="CZS90766.1"/>
    <property type="molecule type" value="Genomic_DNA"/>
</dbReference>
<feature type="transmembrane region" description="Helical" evidence="1">
    <location>
        <begin position="7"/>
        <end position="27"/>
    </location>
</feature>
<keyword evidence="1" id="KW-0812">Transmembrane</keyword>
<organism evidence="2 3">
    <name type="scientific">Rhynchosporium agropyri</name>
    <dbReference type="NCBI Taxonomy" id="914238"/>
    <lineage>
        <taxon>Eukaryota</taxon>
        <taxon>Fungi</taxon>
        <taxon>Dikarya</taxon>
        <taxon>Ascomycota</taxon>
        <taxon>Pezizomycotina</taxon>
        <taxon>Leotiomycetes</taxon>
        <taxon>Helotiales</taxon>
        <taxon>Ploettnerulaceae</taxon>
        <taxon>Rhynchosporium</taxon>
    </lineage>
</organism>
<evidence type="ECO:0000313" key="2">
    <source>
        <dbReference type="EMBL" id="CZS90766.1"/>
    </source>
</evidence>
<accession>A0A1E1JY04</accession>
<gene>
    <name evidence="2" type="ORF">RAG0_01689</name>
</gene>
<evidence type="ECO:0000313" key="3">
    <source>
        <dbReference type="Proteomes" id="UP000178912"/>
    </source>
</evidence>
<dbReference type="AlphaFoldDB" id="A0A1E1JY04"/>
<keyword evidence="1" id="KW-0472">Membrane</keyword>
<evidence type="ECO:0000256" key="1">
    <source>
        <dbReference type="SAM" id="Phobius"/>
    </source>
</evidence>
<proteinExistence type="predicted"/>
<name>A0A1E1JY04_9HELO</name>